<feature type="transmembrane region" description="Helical" evidence="1">
    <location>
        <begin position="106"/>
        <end position="131"/>
    </location>
</feature>
<proteinExistence type="predicted"/>
<dbReference type="AlphaFoldDB" id="A0A1B1T9U2"/>
<feature type="transmembrane region" description="Helical" evidence="1">
    <location>
        <begin position="390"/>
        <end position="412"/>
    </location>
</feature>
<evidence type="ECO:0000313" key="2">
    <source>
        <dbReference type="EMBL" id="ANV79025.1"/>
    </source>
</evidence>
<name>A0A1B1T9U2_9ARCH</name>
<keyword evidence="1" id="KW-0812">Transmembrane</keyword>
<dbReference type="InterPro" id="IPR036927">
    <property type="entry name" value="Cyt_c_oxase-like_su1_sf"/>
</dbReference>
<feature type="transmembrane region" description="Helical" evidence="1">
    <location>
        <begin position="242"/>
        <end position="260"/>
    </location>
</feature>
<feature type="transmembrane region" description="Helical" evidence="1">
    <location>
        <begin position="433"/>
        <end position="458"/>
    </location>
</feature>
<feature type="transmembrane region" description="Helical" evidence="1">
    <location>
        <begin position="63"/>
        <end position="86"/>
    </location>
</feature>
<feature type="transmembrane region" description="Helical" evidence="1">
    <location>
        <begin position="272"/>
        <end position="289"/>
    </location>
</feature>
<reference evidence="2" key="2">
    <citation type="journal article" date="2015" name="ISME J.">
        <title>A new class of marine Euryarchaeota group II from the Mediterranean deep chlorophyll maximum.</title>
        <authorList>
            <person name="Martin-Cuadrado A.B."/>
            <person name="Garcia-Heredia I."/>
            <person name="Molto A.G."/>
            <person name="Lopez-Ubeda R."/>
            <person name="Kimes N."/>
            <person name="Lopez-Garcia P."/>
            <person name="Moreira D."/>
            <person name="Rodriguez-Valera F."/>
        </authorList>
    </citation>
    <scope>NUCLEOTIDE SEQUENCE</scope>
</reference>
<organism evidence="2">
    <name type="scientific">uncultured Poseidoniia archaeon</name>
    <dbReference type="NCBI Taxonomy" id="1697135"/>
    <lineage>
        <taxon>Archaea</taxon>
        <taxon>Methanobacteriati</taxon>
        <taxon>Thermoplasmatota</taxon>
        <taxon>Candidatus Poseidoniia</taxon>
        <taxon>environmental samples</taxon>
    </lineage>
</organism>
<feature type="transmembrane region" description="Helical" evidence="1">
    <location>
        <begin position="143"/>
        <end position="161"/>
    </location>
</feature>
<dbReference type="EMBL" id="KP211811">
    <property type="protein sequence ID" value="ANV79025.1"/>
    <property type="molecule type" value="Genomic_DNA"/>
</dbReference>
<feature type="transmembrane region" description="Helical" evidence="1">
    <location>
        <begin position="208"/>
        <end position="230"/>
    </location>
</feature>
<dbReference type="Gene3D" id="1.20.210.10">
    <property type="entry name" value="Cytochrome c oxidase-like, subunit I domain"/>
    <property type="match status" value="1"/>
</dbReference>
<feature type="transmembrane region" description="Helical" evidence="1">
    <location>
        <begin position="6"/>
        <end position="22"/>
    </location>
</feature>
<feature type="transmembrane region" description="Helical" evidence="1">
    <location>
        <begin position="478"/>
        <end position="499"/>
    </location>
</feature>
<accession>A0A1B1T9U2</accession>
<keyword evidence="1" id="KW-1133">Transmembrane helix</keyword>
<feature type="transmembrane region" description="Helical" evidence="1">
    <location>
        <begin position="173"/>
        <end position="196"/>
    </location>
</feature>
<sequence length="556" mass="58984">MDTVLTTMFYFWVSLFIVFFLTQRGLWIFSDVAKGTVSFMLEKALGPGSDLVEGRPGSGAKSWILQGTLWLILGSMFTFTGMWLTHDPNALHSLASWGFVANANELASAGVYATLYGSVSMLVIGSGFHIIPKLAGTELASETNANLVSFVWTISVLVLVVGSQNNMILGIEIIPLGTAINAIALLAVILNQLLTVANKTRKMALPGWLILIALLSNPLLSIISIISGAADDSVGQWLSYHLFGGAFFFAGVAGVALYASSIASGNPLWSKTLVGVTLFGSILTINPFGDVHGQMVMDAFGPLAGNNVVAFSNQDMLAASFLMALVSIPVFAFASNMLVTMRGSDAFVDSPDYPGNAELNLGSWLIVPIAIGSLFVQTDTVSGTSELVGIANSLSVMAGWLVLVPLSLGAALSLYPELTGRHLFSNNRARWGYLMMTGGAIFGLSLTMIADFMDMALVEMMVEDPSTLSEELRKLGSVMFYGVVIGAILHSLNMVTGIFRGEIISSDSVKSSSISIESYSLVSSTTVRKILASGANLDTEVIPIGEEDEKGSATKL</sequence>
<evidence type="ECO:0000256" key="1">
    <source>
        <dbReference type="SAM" id="Phobius"/>
    </source>
</evidence>
<feature type="transmembrane region" description="Helical" evidence="1">
    <location>
        <begin position="316"/>
        <end position="339"/>
    </location>
</feature>
<reference evidence="2" key="1">
    <citation type="submission" date="2014-11" db="EMBL/GenBank/DDBJ databases">
        <authorList>
            <person name="Zhu J."/>
            <person name="Qi W."/>
            <person name="Song R."/>
        </authorList>
    </citation>
    <scope>NUCLEOTIDE SEQUENCE</scope>
</reference>
<protein>
    <submittedName>
        <fullName evidence="2">Uncharacterized protein</fullName>
    </submittedName>
</protein>
<feature type="transmembrane region" description="Helical" evidence="1">
    <location>
        <begin position="359"/>
        <end position="378"/>
    </location>
</feature>
<keyword evidence="1" id="KW-0472">Membrane</keyword>